<feature type="transmembrane region" description="Helical" evidence="9">
    <location>
        <begin position="129"/>
        <end position="148"/>
    </location>
</feature>
<evidence type="ECO:0000256" key="6">
    <source>
        <dbReference type="ARBA" id="ARBA00022989"/>
    </source>
</evidence>
<keyword evidence="12" id="KW-1185">Reference proteome</keyword>
<feature type="transmembrane region" description="Helical" evidence="9">
    <location>
        <begin position="154"/>
        <end position="175"/>
    </location>
</feature>
<dbReference type="Pfam" id="PF02397">
    <property type="entry name" value="Bac_transf"/>
    <property type="match status" value="1"/>
</dbReference>
<protein>
    <submittedName>
        <fullName evidence="11">Sugar transferase</fullName>
    </submittedName>
</protein>
<evidence type="ECO:0000313" key="11">
    <source>
        <dbReference type="EMBL" id="MEX1660892.1"/>
    </source>
</evidence>
<proteinExistence type="inferred from homology"/>
<dbReference type="InterPro" id="IPR003362">
    <property type="entry name" value="Bact_transf"/>
</dbReference>
<dbReference type="Proteomes" id="UP001557465">
    <property type="component" value="Unassembled WGS sequence"/>
</dbReference>
<reference evidence="11 12" key="1">
    <citation type="journal article" date="2011" name="Int. J. Syst. Evol. Microbiol.">
        <title>Zhongshania antarctica gen. nov., sp. nov. and Zhongshania guokunii sp. nov., gammaproteobacteria respectively isolated from coastal attached (fast) ice and surface seawater of the Antarctic.</title>
        <authorList>
            <person name="Li H.J."/>
            <person name="Zhang X.Y."/>
            <person name="Chen C.X."/>
            <person name="Zhang Y.J."/>
            <person name="Gao Z.M."/>
            <person name="Yu Y."/>
            <person name="Chen X.L."/>
            <person name="Chen B."/>
            <person name="Zhang Y.Z."/>
        </authorList>
    </citation>
    <scope>NUCLEOTIDE SEQUENCE [LARGE SCALE GENOMIC DNA]</scope>
    <source>
        <strain evidence="11 12">15-R06ZXC-3</strain>
    </source>
</reference>
<dbReference type="EMBL" id="JBFRYC010000002">
    <property type="protein sequence ID" value="MEX1660892.1"/>
    <property type="molecule type" value="Genomic_DNA"/>
</dbReference>
<evidence type="ECO:0000256" key="1">
    <source>
        <dbReference type="ARBA" id="ARBA00004236"/>
    </source>
</evidence>
<keyword evidence="6 9" id="KW-1133">Transmembrane helix</keyword>
<keyword evidence="8" id="KW-0270">Exopolysaccharide synthesis</keyword>
<organism evidence="11 12">
    <name type="scientific">Thioclava arctica</name>
    <dbReference type="NCBI Taxonomy" id="3238301"/>
    <lineage>
        <taxon>Bacteria</taxon>
        <taxon>Pseudomonadati</taxon>
        <taxon>Pseudomonadota</taxon>
        <taxon>Alphaproteobacteria</taxon>
        <taxon>Rhodobacterales</taxon>
        <taxon>Paracoccaceae</taxon>
        <taxon>Thioclava</taxon>
    </lineage>
</organism>
<feature type="transmembrane region" description="Helical" evidence="9">
    <location>
        <begin position="93"/>
        <end position="117"/>
    </location>
</feature>
<evidence type="ECO:0000256" key="3">
    <source>
        <dbReference type="ARBA" id="ARBA00022475"/>
    </source>
</evidence>
<evidence type="ECO:0000256" key="2">
    <source>
        <dbReference type="ARBA" id="ARBA00006464"/>
    </source>
</evidence>
<feature type="transmembrane region" description="Helical" evidence="9">
    <location>
        <begin position="288"/>
        <end position="312"/>
    </location>
</feature>
<sequence>MTKPIGDIHRASLSWPSANPSNSAIAPDPLAGASPVLSSGSVSEAPSGVTMPWQRTLPLTTRRALCTGAVALADIVAFGAAYLHLSFVVDASVLGWVPVAIVIAVLALHWLVGFYPGDRLQPQEILRRDLLAFLGAAVLVAGIGGFDARGWSGVAMSEFFLVIATVLQVPVRYLVQRFLHQLGLWGTPTHFLTAPDMARRLESFFALNWRYGLIPTQAPGAIAALDRTPSPEAAADLHRRYAQVLVLADLPQMRISGIGPRALRGAVGEKIVDLSYVPISARKRAFDLAIAIPAMIVAAPILALASAAIWMVDPGPVFYRQARDGHNGRVLRMLKLRTMYRDADARLQALLRDDPVARAEWETHFKLHNDPRILPVIGKFLRASSCDELPQLLHVISGEMSIVGPRPFPDYHLAAMPPEFRIKRGSVAPGITGLWQITARSDADLALQQQLDEHYIDNRSIWLDLWIVLGTFAALLGRKGAY</sequence>
<evidence type="ECO:0000256" key="7">
    <source>
        <dbReference type="ARBA" id="ARBA00023136"/>
    </source>
</evidence>
<feature type="domain" description="Bacterial sugar transferase" evidence="10">
    <location>
        <begin position="283"/>
        <end position="476"/>
    </location>
</feature>
<keyword evidence="3" id="KW-1003">Cell membrane</keyword>
<evidence type="ECO:0000313" key="12">
    <source>
        <dbReference type="Proteomes" id="UP001557465"/>
    </source>
</evidence>
<keyword evidence="4 11" id="KW-0808">Transferase</keyword>
<evidence type="ECO:0000256" key="4">
    <source>
        <dbReference type="ARBA" id="ARBA00022679"/>
    </source>
</evidence>
<name>A0ABV3TH47_9RHOB</name>
<comment type="caution">
    <text evidence="11">The sequence shown here is derived from an EMBL/GenBank/DDBJ whole genome shotgun (WGS) entry which is preliminary data.</text>
</comment>
<gene>
    <name evidence="11" type="ORF">AB4874_04405</name>
</gene>
<feature type="transmembrane region" description="Helical" evidence="9">
    <location>
        <begin position="64"/>
        <end position="87"/>
    </location>
</feature>
<keyword evidence="7 9" id="KW-0472">Membrane</keyword>
<comment type="similarity">
    <text evidence="2">Belongs to the bacterial sugar transferase family.</text>
</comment>
<evidence type="ECO:0000256" key="9">
    <source>
        <dbReference type="SAM" id="Phobius"/>
    </source>
</evidence>
<dbReference type="RefSeq" id="WP_368391083.1">
    <property type="nucleotide sequence ID" value="NZ_JBFRYC010000002.1"/>
</dbReference>
<dbReference type="PANTHER" id="PTHR30576">
    <property type="entry name" value="COLANIC BIOSYNTHESIS UDP-GLUCOSE LIPID CARRIER TRANSFERASE"/>
    <property type="match status" value="1"/>
</dbReference>
<keyword evidence="5 9" id="KW-0812">Transmembrane</keyword>
<dbReference type="PANTHER" id="PTHR30576:SF4">
    <property type="entry name" value="UNDECAPRENYL-PHOSPHATE GALACTOSE PHOSPHOTRANSFERASE"/>
    <property type="match status" value="1"/>
</dbReference>
<evidence type="ECO:0000259" key="10">
    <source>
        <dbReference type="Pfam" id="PF02397"/>
    </source>
</evidence>
<comment type="subcellular location">
    <subcellularLocation>
        <location evidence="1">Cell membrane</location>
    </subcellularLocation>
</comment>
<accession>A0ABV3TH47</accession>
<evidence type="ECO:0000256" key="8">
    <source>
        <dbReference type="ARBA" id="ARBA00023169"/>
    </source>
</evidence>
<evidence type="ECO:0000256" key="5">
    <source>
        <dbReference type="ARBA" id="ARBA00022692"/>
    </source>
</evidence>
<dbReference type="GO" id="GO:0016740">
    <property type="term" value="F:transferase activity"/>
    <property type="evidence" value="ECO:0007669"/>
    <property type="project" value="UniProtKB-KW"/>
</dbReference>